<dbReference type="Proteomes" id="UP001140502">
    <property type="component" value="Unassembled WGS sequence"/>
</dbReference>
<dbReference type="PANTHER" id="PTHR13847">
    <property type="entry name" value="SARCOSINE DEHYDROGENASE-RELATED"/>
    <property type="match status" value="1"/>
</dbReference>
<comment type="caution">
    <text evidence="2">The sequence shown here is derived from an EMBL/GenBank/DDBJ whole genome shotgun (WGS) entry which is preliminary data.</text>
</comment>
<dbReference type="OrthoDB" id="429143at2759"/>
<dbReference type="AlphaFoldDB" id="A0A9W8TAT2"/>
<evidence type="ECO:0000313" key="3">
    <source>
        <dbReference type="Proteomes" id="UP001140502"/>
    </source>
</evidence>
<dbReference type="EMBL" id="JAPEUR010000522">
    <property type="protein sequence ID" value="KAJ4308501.1"/>
    <property type="molecule type" value="Genomic_DNA"/>
</dbReference>
<protein>
    <recommendedName>
        <fullName evidence="1">FAD dependent oxidoreductase domain-containing protein</fullName>
    </recommendedName>
</protein>
<evidence type="ECO:0000259" key="1">
    <source>
        <dbReference type="Pfam" id="PF01266"/>
    </source>
</evidence>
<sequence>MLEARGAVSGATGRNGGHLVSDSDSLFPALVKAVGLEQAVETVRFSEANIRRLRELVDQLDPEDRQATEFRNVTTSTAFEDRDSFDEAVDAVRQLVKAHPNGDLKHKVSNQEDAAKTFGYGKVAGVIEQHGVAALWPYRLLAAILASLKRDFPDRFNLETYTPVHSIHHQHASQTHPYALQTSRGSIMAKKIVHCTNGYSGNLIPNLVGKLYPLKGTMSTQRMGPSFPSRGNKVSWAHVSKGSYDAETGHIHLGLYYAQQNAKTDIMFLGGESQKLTTLLSSDDSTVAVDARETLCSVAPRIWKYASPQPLEVWSGIMGFTTDGMPLVGKLPQSLSGRTGDGEWLAAGFNGHGMDKCWLSGEAIAKMVLGEAVPGFPRAYLLSDPRIESWTPEKAAETLMDHIMLGGAPPSSHL</sequence>
<dbReference type="Gene3D" id="3.30.9.10">
    <property type="entry name" value="D-Amino Acid Oxidase, subunit A, domain 2"/>
    <property type="match status" value="1"/>
</dbReference>
<evidence type="ECO:0000313" key="2">
    <source>
        <dbReference type="EMBL" id="KAJ4308501.1"/>
    </source>
</evidence>
<accession>A0A9W8TAT2</accession>
<dbReference type="SUPFAM" id="SSF51905">
    <property type="entry name" value="FAD/NAD(P)-binding domain"/>
    <property type="match status" value="1"/>
</dbReference>
<gene>
    <name evidence="2" type="ORF">N0V84_012060</name>
</gene>
<name>A0A9W8TAT2_9HYPO</name>
<reference evidence="2" key="1">
    <citation type="submission" date="2022-10" db="EMBL/GenBank/DDBJ databases">
        <title>Tapping the CABI collections for fungal endophytes: first genome assemblies for Collariella, Neodidymelliopsis, Ascochyta clinopodiicola, Didymella pomorum, Didymosphaeria variabile, Neocosmospora piperis and Neocucurbitaria cava.</title>
        <authorList>
            <person name="Hill R."/>
        </authorList>
    </citation>
    <scope>NUCLEOTIDE SEQUENCE</scope>
    <source>
        <strain evidence="2">IMI 366586</strain>
    </source>
</reference>
<dbReference type="PANTHER" id="PTHR13847:SF213">
    <property type="entry name" value="DEPENDENT OXIDOREDUCTASE, PUTATIVE-RELATED"/>
    <property type="match status" value="1"/>
</dbReference>
<dbReference type="InterPro" id="IPR006076">
    <property type="entry name" value="FAD-dep_OxRdtase"/>
</dbReference>
<dbReference type="Pfam" id="PF01266">
    <property type="entry name" value="DAO"/>
    <property type="match status" value="1"/>
</dbReference>
<feature type="domain" description="FAD dependent oxidoreductase" evidence="1">
    <location>
        <begin position="2"/>
        <end position="367"/>
    </location>
</feature>
<organism evidence="2 3">
    <name type="scientific">Fusarium piperis</name>
    <dbReference type="NCBI Taxonomy" id="1435070"/>
    <lineage>
        <taxon>Eukaryota</taxon>
        <taxon>Fungi</taxon>
        <taxon>Dikarya</taxon>
        <taxon>Ascomycota</taxon>
        <taxon>Pezizomycotina</taxon>
        <taxon>Sordariomycetes</taxon>
        <taxon>Hypocreomycetidae</taxon>
        <taxon>Hypocreales</taxon>
        <taxon>Nectriaceae</taxon>
        <taxon>Fusarium</taxon>
        <taxon>Fusarium solani species complex</taxon>
    </lineage>
</organism>
<dbReference type="GO" id="GO:0005737">
    <property type="term" value="C:cytoplasm"/>
    <property type="evidence" value="ECO:0007669"/>
    <property type="project" value="TreeGrafter"/>
</dbReference>
<dbReference type="Gene3D" id="3.50.50.60">
    <property type="entry name" value="FAD/NAD(P)-binding domain"/>
    <property type="match status" value="1"/>
</dbReference>
<dbReference type="InterPro" id="IPR036188">
    <property type="entry name" value="FAD/NAD-bd_sf"/>
</dbReference>
<proteinExistence type="predicted"/>
<keyword evidence="3" id="KW-1185">Reference proteome</keyword>